<dbReference type="SUPFAM" id="SSF81383">
    <property type="entry name" value="F-box domain"/>
    <property type="match status" value="1"/>
</dbReference>
<dbReference type="OrthoDB" id="9984533at2759"/>
<organism evidence="1 2">
    <name type="scientific">Aspergillus leporis</name>
    <dbReference type="NCBI Taxonomy" id="41062"/>
    <lineage>
        <taxon>Eukaryota</taxon>
        <taxon>Fungi</taxon>
        <taxon>Dikarya</taxon>
        <taxon>Ascomycota</taxon>
        <taxon>Pezizomycotina</taxon>
        <taxon>Eurotiomycetes</taxon>
        <taxon>Eurotiomycetidae</taxon>
        <taxon>Eurotiales</taxon>
        <taxon>Aspergillaceae</taxon>
        <taxon>Aspergillus</taxon>
        <taxon>Aspergillus subgen. Circumdati</taxon>
    </lineage>
</organism>
<proteinExistence type="predicted"/>
<evidence type="ECO:0000313" key="2">
    <source>
        <dbReference type="Proteomes" id="UP000326565"/>
    </source>
</evidence>
<evidence type="ECO:0008006" key="3">
    <source>
        <dbReference type="Google" id="ProtNLM"/>
    </source>
</evidence>
<dbReference type="EMBL" id="ML732446">
    <property type="protein sequence ID" value="KAB8067780.1"/>
    <property type="molecule type" value="Genomic_DNA"/>
</dbReference>
<dbReference type="Proteomes" id="UP000326565">
    <property type="component" value="Unassembled WGS sequence"/>
</dbReference>
<accession>A0A5N5WKP2</accession>
<reference evidence="1 2" key="1">
    <citation type="submission" date="2019-04" db="EMBL/GenBank/DDBJ databases">
        <title>Friends and foes A comparative genomics study of 23 Aspergillus species from section Flavi.</title>
        <authorList>
            <consortium name="DOE Joint Genome Institute"/>
            <person name="Kjaerbolling I."/>
            <person name="Vesth T."/>
            <person name="Frisvad J.C."/>
            <person name="Nybo J.L."/>
            <person name="Theobald S."/>
            <person name="Kildgaard S."/>
            <person name="Isbrandt T."/>
            <person name="Kuo A."/>
            <person name="Sato A."/>
            <person name="Lyhne E.K."/>
            <person name="Kogle M.E."/>
            <person name="Wiebenga A."/>
            <person name="Kun R.S."/>
            <person name="Lubbers R.J."/>
            <person name="Makela M.R."/>
            <person name="Barry K."/>
            <person name="Chovatia M."/>
            <person name="Clum A."/>
            <person name="Daum C."/>
            <person name="Haridas S."/>
            <person name="He G."/>
            <person name="LaButti K."/>
            <person name="Lipzen A."/>
            <person name="Mondo S."/>
            <person name="Riley R."/>
            <person name="Salamov A."/>
            <person name="Simmons B.A."/>
            <person name="Magnuson J.K."/>
            <person name="Henrissat B."/>
            <person name="Mortensen U.H."/>
            <person name="Larsen T.O."/>
            <person name="Devries R.P."/>
            <person name="Grigoriev I.V."/>
            <person name="Machida M."/>
            <person name="Baker S.E."/>
            <person name="Andersen M.R."/>
        </authorList>
    </citation>
    <scope>NUCLEOTIDE SEQUENCE [LARGE SCALE GENOMIC DNA]</scope>
    <source>
        <strain evidence="1 2">CBS 151.66</strain>
    </source>
</reference>
<protein>
    <recommendedName>
        <fullName evidence="3">F-box domain-containing protein</fullName>
    </recommendedName>
</protein>
<sequence>MGGFDVYCAICGSTFRSRVSIDSDDETDYTYSGDVIGDSDLEWLDRLCALGLNPDAPGQRKSFLTGQGSYDDANAIHAYPGEDPNILIDPDREPPYYFYTYWDWIGGQVERPVFPFHELCYQEILLRCFKNERINGDVLYALCEELVDDEFNSKSLLLDYGDPAPPYEQYWECRKGEELLVTNPVKITQLTGYLDELQDIVSEGTDTSQIQKIQKNRDIFDTLPYELQLQLFNLLPVSSVLALKAASWSMHTTTLPNGNWKARLETELPWLWEIQNIDPFKSQELEAKLSKIVAELEEKSKYKKGRVNYIPGLANRRRIWNVCENIKGNCYLDLTLVIWTSRYTKIGR</sequence>
<evidence type="ECO:0000313" key="1">
    <source>
        <dbReference type="EMBL" id="KAB8067780.1"/>
    </source>
</evidence>
<dbReference type="InterPro" id="IPR036047">
    <property type="entry name" value="F-box-like_dom_sf"/>
</dbReference>
<name>A0A5N5WKP2_9EURO</name>
<dbReference type="AlphaFoldDB" id="A0A5N5WKP2"/>
<gene>
    <name evidence="1" type="ORF">BDV29DRAFT_163028</name>
</gene>
<keyword evidence="2" id="KW-1185">Reference proteome</keyword>